<organism evidence="2 3">
    <name type="scientific">Cetobacterium ceti</name>
    <dbReference type="NCBI Taxonomy" id="180163"/>
    <lineage>
        <taxon>Bacteria</taxon>
        <taxon>Fusobacteriati</taxon>
        <taxon>Fusobacteriota</taxon>
        <taxon>Fusobacteriia</taxon>
        <taxon>Fusobacteriales</taxon>
        <taxon>Fusobacteriaceae</taxon>
        <taxon>Cetobacterium</taxon>
    </lineage>
</organism>
<dbReference type="STRING" id="180163.SAMN02745174_02618"/>
<dbReference type="Proteomes" id="UP000191153">
    <property type="component" value="Unassembled WGS sequence"/>
</dbReference>
<sequence>MNIENINILRELKNLSLERVEVTKRKVEKLIKIIEVVEDEKLKRNLIEVNETSLKVLEKLKNETIEVRIDMLESVNECLKHSYESLRVYKHKRILWKKRY</sequence>
<feature type="coiled-coil region" evidence="1">
    <location>
        <begin position="20"/>
        <end position="63"/>
    </location>
</feature>
<dbReference type="AlphaFoldDB" id="A0A1T4R9T9"/>
<accession>A0A1T4R9T9</accession>
<reference evidence="2 3" key="1">
    <citation type="submission" date="2017-02" db="EMBL/GenBank/DDBJ databases">
        <authorList>
            <person name="Peterson S.W."/>
        </authorList>
    </citation>
    <scope>NUCLEOTIDE SEQUENCE [LARGE SCALE GENOMIC DNA]</scope>
    <source>
        <strain evidence="2 3">ATCC 700028</strain>
    </source>
</reference>
<evidence type="ECO:0000313" key="2">
    <source>
        <dbReference type="EMBL" id="SKA12391.1"/>
    </source>
</evidence>
<evidence type="ECO:0000313" key="3">
    <source>
        <dbReference type="Proteomes" id="UP000191153"/>
    </source>
</evidence>
<dbReference type="EMBL" id="FUWX01000049">
    <property type="protein sequence ID" value="SKA12391.1"/>
    <property type="molecule type" value="Genomic_DNA"/>
</dbReference>
<proteinExistence type="predicted"/>
<name>A0A1T4R9T9_9FUSO</name>
<protein>
    <submittedName>
        <fullName evidence="2">Uncharacterized protein</fullName>
    </submittedName>
</protein>
<gene>
    <name evidence="2" type="ORF">SAMN02745174_02618</name>
</gene>
<evidence type="ECO:0000256" key="1">
    <source>
        <dbReference type="SAM" id="Coils"/>
    </source>
</evidence>
<keyword evidence="1" id="KW-0175">Coiled coil</keyword>
<dbReference type="RefSeq" id="WP_078695011.1">
    <property type="nucleotide sequence ID" value="NZ_FUWX01000049.1"/>
</dbReference>
<keyword evidence="3" id="KW-1185">Reference proteome</keyword>